<comment type="caution">
    <text evidence="1">The sequence shown here is derived from an EMBL/GenBank/DDBJ whole genome shotgun (WGS) entry which is preliminary data.</text>
</comment>
<dbReference type="AlphaFoldDB" id="A0A2G5V496"/>
<gene>
    <name evidence="1" type="primary">Cnig_chr_II.g6057</name>
    <name evidence="1" type="ORF">B9Z55_006057</name>
</gene>
<accession>A0A2G5V496</accession>
<sequence>MKKMIKSSQLQRFKISIQLSMTETFTYAQKKEAENKNKANNTDGVSLYVSGYIIDFHLIGDSMEYHWKTNHYSSSIPQLQNLSACILFNIHFNMRKNAADEKTIERLFSSSPSLKYAHMSFIDIPLSPESESKLYQAESIKISQLTPMTPAVLYNFQGRQAIIRCFRCHFSNLIEFLNRWKSGEAYHKLEYLKIETFNLEAFEDDILNAIGAKRIDSQKPPVTHTLPRRFIEYTSQTKTDPIITHSYVVRESDNRVASVLIEERALSFGVWNKTEEEFLRMME</sequence>
<organism evidence="1 2">
    <name type="scientific">Caenorhabditis nigoni</name>
    <dbReference type="NCBI Taxonomy" id="1611254"/>
    <lineage>
        <taxon>Eukaryota</taxon>
        <taxon>Metazoa</taxon>
        <taxon>Ecdysozoa</taxon>
        <taxon>Nematoda</taxon>
        <taxon>Chromadorea</taxon>
        <taxon>Rhabditida</taxon>
        <taxon>Rhabditina</taxon>
        <taxon>Rhabditomorpha</taxon>
        <taxon>Rhabditoidea</taxon>
        <taxon>Rhabditidae</taxon>
        <taxon>Peloderinae</taxon>
        <taxon>Caenorhabditis</taxon>
    </lineage>
</organism>
<dbReference type="EMBL" id="PDUG01000002">
    <property type="protein sequence ID" value="PIC46326.1"/>
    <property type="molecule type" value="Genomic_DNA"/>
</dbReference>
<dbReference type="Proteomes" id="UP000230233">
    <property type="component" value="Chromosome II"/>
</dbReference>
<proteinExistence type="predicted"/>
<name>A0A2G5V496_9PELO</name>
<evidence type="ECO:0000313" key="1">
    <source>
        <dbReference type="EMBL" id="PIC46326.1"/>
    </source>
</evidence>
<evidence type="ECO:0008006" key="3">
    <source>
        <dbReference type="Google" id="ProtNLM"/>
    </source>
</evidence>
<dbReference type="PANTHER" id="PTHR21503:SF8">
    <property type="entry name" value="F-BOX ASSOCIATED DOMAIN-CONTAINING PROTEIN-RELATED"/>
    <property type="match status" value="1"/>
</dbReference>
<evidence type="ECO:0000313" key="2">
    <source>
        <dbReference type="Proteomes" id="UP000230233"/>
    </source>
</evidence>
<reference evidence="2" key="1">
    <citation type="submission" date="2017-10" db="EMBL/GenBank/DDBJ databases">
        <title>Rapid genome shrinkage in a self-fertile nematode reveals novel sperm competition proteins.</title>
        <authorList>
            <person name="Yin D."/>
            <person name="Schwarz E.M."/>
            <person name="Thomas C.G."/>
            <person name="Felde R.L."/>
            <person name="Korf I.F."/>
            <person name="Cutter A.D."/>
            <person name="Schartner C.M."/>
            <person name="Ralston E.J."/>
            <person name="Meyer B.J."/>
            <person name="Haag E.S."/>
        </authorList>
    </citation>
    <scope>NUCLEOTIDE SEQUENCE [LARGE SCALE GENOMIC DNA]</scope>
    <source>
        <strain evidence="2">JU1422</strain>
    </source>
</reference>
<dbReference type="PANTHER" id="PTHR21503">
    <property type="entry name" value="F-BOX-CONTAINING HYPOTHETICAL PROTEIN C.ELEGANS"/>
    <property type="match status" value="1"/>
</dbReference>
<protein>
    <recommendedName>
        <fullName evidence="3">F-box associated domain-containing protein</fullName>
    </recommendedName>
</protein>
<keyword evidence="2" id="KW-1185">Reference proteome</keyword>